<evidence type="ECO:0000256" key="1">
    <source>
        <dbReference type="ARBA" id="ARBA00002190"/>
    </source>
</evidence>
<dbReference type="Pfam" id="PF13936">
    <property type="entry name" value="HTH_38"/>
    <property type="match status" value="1"/>
</dbReference>
<dbReference type="Proteomes" id="UP000270299">
    <property type="component" value="Unassembled WGS sequence"/>
</dbReference>
<dbReference type="PROSITE" id="PS01043">
    <property type="entry name" value="TRANSPOSASE_IS30"/>
    <property type="match status" value="1"/>
</dbReference>
<reference evidence="7 8" key="1">
    <citation type="submission" date="2018-10" db="EMBL/GenBank/DDBJ databases">
        <authorList>
            <person name="Li J."/>
        </authorList>
    </citation>
    <scope>NUCLEOTIDE SEQUENCE [LARGE SCALE GENOMIC DNA]</scope>
    <source>
        <strain evidence="7 8">CCTCC AB209002</strain>
    </source>
</reference>
<sequence length="393" mass="43896">MSGRPSVPIDLIRGFWGRIRAGDSIEDAATLVGMSVTQARRTFRKAGGVNQFPASPLKGRYLSWLEREEIHDLTARGEGVRKIARALGRDPATISRELARGMTNRRGYRPSVAQHKANAARRGPRSAKLAVNGRLREEVQRRLHRRESPEQIAGRLRTDFPDDAEMRVSHETIYQALYVQSRGGLNRELATHLRTGRSMRKPRRAEGERRGRIPDMVMISERPAEAEDRAVPGHWEGDLILGSVASGSAIGTLVERSTGFVMLLHLPENHTALAVQEAMIEKISQLPEHLKRSLTWDQGSEMASHKAITAATGLDIYFCDPHSPWQRGSNENTNGLLRQYFPKGTDLSVHGPGILDNVAAELNCRPRKRYDWETPAERLDKLLSNPHTNTGVA</sequence>
<evidence type="ECO:0000256" key="5">
    <source>
        <dbReference type="ARBA" id="ARBA00023172"/>
    </source>
</evidence>
<dbReference type="PANTHER" id="PTHR10948">
    <property type="entry name" value="TRANSPOSASE"/>
    <property type="match status" value="1"/>
</dbReference>
<dbReference type="EMBL" id="RCUV01000008">
    <property type="protein sequence ID" value="RLP71332.1"/>
    <property type="molecule type" value="Genomic_DNA"/>
</dbReference>
<dbReference type="NCBIfam" id="NF033563">
    <property type="entry name" value="transpos_IS30"/>
    <property type="match status" value="1"/>
</dbReference>
<keyword evidence="8" id="KW-1185">Reference proteome</keyword>
<evidence type="ECO:0000259" key="6">
    <source>
        <dbReference type="PROSITE" id="PS50994"/>
    </source>
</evidence>
<evidence type="ECO:0000256" key="3">
    <source>
        <dbReference type="ARBA" id="ARBA00022578"/>
    </source>
</evidence>
<accession>A0A3L6ZW58</accession>
<dbReference type="InterPro" id="IPR001584">
    <property type="entry name" value="Integrase_cat-core"/>
</dbReference>
<comment type="caution">
    <text evidence="7">The sequence shown here is derived from an EMBL/GenBank/DDBJ whole genome shotgun (WGS) entry which is preliminary data.</text>
</comment>
<dbReference type="InterPro" id="IPR025246">
    <property type="entry name" value="IS30-like_HTH"/>
</dbReference>
<dbReference type="InterPro" id="IPR053392">
    <property type="entry name" value="Transposase_IS30-like"/>
</dbReference>
<keyword evidence="5" id="KW-0233">DNA recombination</keyword>
<evidence type="ECO:0000256" key="2">
    <source>
        <dbReference type="ARBA" id="ARBA00006363"/>
    </source>
</evidence>
<comment type="similarity">
    <text evidence="2">Belongs to the transposase IS30 family.</text>
</comment>
<dbReference type="SUPFAM" id="SSF53098">
    <property type="entry name" value="Ribonuclease H-like"/>
    <property type="match status" value="1"/>
</dbReference>
<dbReference type="GO" id="GO:0006313">
    <property type="term" value="P:DNA transposition"/>
    <property type="evidence" value="ECO:0007669"/>
    <property type="project" value="InterPro"/>
</dbReference>
<evidence type="ECO:0000313" key="8">
    <source>
        <dbReference type="Proteomes" id="UP000270299"/>
    </source>
</evidence>
<dbReference type="OrthoDB" id="9803231at2"/>
<protein>
    <submittedName>
        <fullName evidence="7">IS30 family transposase</fullName>
    </submittedName>
</protein>
<dbReference type="GO" id="GO:0003677">
    <property type="term" value="F:DNA binding"/>
    <property type="evidence" value="ECO:0007669"/>
    <property type="project" value="UniProtKB-KW"/>
</dbReference>
<dbReference type="GO" id="GO:0015074">
    <property type="term" value="P:DNA integration"/>
    <property type="evidence" value="ECO:0007669"/>
    <property type="project" value="InterPro"/>
</dbReference>
<gene>
    <name evidence="7" type="ORF">D9V29_08230</name>
</gene>
<dbReference type="Pfam" id="PF00665">
    <property type="entry name" value="rve"/>
    <property type="match status" value="1"/>
</dbReference>
<dbReference type="Gene3D" id="3.30.420.10">
    <property type="entry name" value="Ribonuclease H-like superfamily/Ribonuclease H"/>
    <property type="match status" value="1"/>
</dbReference>
<dbReference type="GO" id="GO:0005829">
    <property type="term" value="C:cytosol"/>
    <property type="evidence" value="ECO:0007669"/>
    <property type="project" value="TreeGrafter"/>
</dbReference>
<dbReference type="InterPro" id="IPR036397">
    <property type="entry name" value="RNaseH_sf"/>
</dbReference>
<organism evidence="7 8">
    <name type="scientific">Mycetocola manganoxydans</name>
    <dbReference type="NCBI Taxonomy" id="699879"/>
    <lineage>
        <taxon>Bacteria</taxon>
        <taxon>Bacillati</taxon>
        <taxon>Actinomycetota</taxon>
        <taxon>Actinomycetes</taxon>
        <taxon>Micrococcales</taxon>
        <taxon>Microbacteriaceae</taxon>
        <taxon>Mycetocola</taxon>
    </lineage>
</organism>
<dbReference type="PROSITE" id="PS50994">
    <property type="entry name" value="INTEGRASE"/>
    <property type="match status" value="1"/>
</dbReference>
<dbReference type="InterPro" id="IPR012337">
    <property type="entry name" value="RNaseH-like_sf"/>
</dbReference>
<dbReference type="InterPro" id="IPR051917">
    <property type="entry name" value="Transposase-Integrase"/>
</dbReference>
<evidence type="ECO:0000313" key="7">
    <source>
        <dbReference type="EMBL" id="RLP71332.1"/>
    </source>
</evidence>
<evidence type="ECO:0000256" key="4">
    <source>
        <dbReference type="ARBA" id="ARBA00023125"/>
    </source>
</evidence>
<dbReference type="AlphaFoldDB" id="A0A3L6ZW58"/>
<feature type="domain" description="Integrase catalytic" evidence="6">
    <location>
        <begin position="219"/>
        <end position="383"/>
    </location>
</feature>
<name>A0A3L6ZW58_9MICO</name>
<dbReference type="InterPro" id="IPR001598">
    <property type="entry name" value="Transposase_IS30_CS"/>
</dbReference>
<keyword evidence="4" id="KW-0238">DNA-binding</keyword>
<proteinExistence type="inferred from homology"/>
<dbReference type="GO" id="GO:0004803">
    <property type="term" value="F:transposase activity"/>
    <property type="evidence" value="ECO:0007669"/>
    <property type="project" value="InterPro"/>
</dbReference>
<dbReference type="PANTHER" id="PTHR10948:SF23">
    <property type="entry name" value="TRANSPOSASE INSI FOR INSERTION SEQUENCE ELEMENT IS30A-RELATED"/>
    <property type="match status" value="1"/>
</dbReference>
<keyword evidence="3" id="KW-0815">Transposition</keyword>
<comment type="function">
    <text evidence="1">Required for the transposition of the insertion element.</text>
</comment>
<dbReference type="RefSeq" id="WP_121672848.1">
    <property type="nucleotide sequence ID" value="NZ_BMXM01000004.1"/>
</dbReference>